<evidence type="ECO:0000313" key="1">
    <source>
        <dbReference type="EMBL" id="QQK08987.1"/>
    </source>
</evidence>
<gene>
    <name evidence="1" type="ORF">JFY71_05470</name>
</gene>
<name>A0AC61MTV4_9FIRM</name>
<reference evidence="1 2" key="1">
    <citation type="journal article" date="2022" name="Int. J. Syst. Evol. Microbiol.">
        <title>Miniphocaeibacter halophilus sp. nov., an ammonium-tolerant acetate-producing bacterium isolated from a biogas system.</title>
        <authorList>
            <person name="Schnurer A."/>
            <person name="Singh A."/>
            <person name="Bi S."/>
            <person name="Qiao W."/>
            <person name="Westerholm M."/>
        </authorList>
    </citation>
    <scope>NUCLEOTIDE SEQUENCE [LARGE SCALE GENOMIC DNA]</scope>
    <source>
        <strain evidence="1 2">AMB_01</strain>
    </source>
</reference>
<evidence type="ECO:0000313" key="2">
    <source>
        <dbReference type="Proteomes" id="UP000595814"/>
    </source>
</evidence>
<dbReference type="Proteomes" id="UP000595814">
    <property type="component" value="Chromosome"/>
</dbReference>
<keyword evidence="2" id="KW-1185">Reference proteome</keyword>
<proteinExistence type="predicted"/>
<sequence>MVDLIIKAYEIITVTLPFLLIYFIFNRNRKKSIKAFIPYLVFIIYIYKVLNVTGSGAIYEGIRRNFEISSKQINLILFSQSDISLFGIIGLILPIPIGFLCLYFMKTKSRKFNLGLGIAYLFLLFLGVLFTLVKGGSIVGHSLNIVMFIPFGFLLPYLWKKTNNLMAVTIYSFFFSLVIELSQLLNVRATDVDDLLMNTLGGIVGFIIFKMYCKVKSRSNTRTMNSKPSPAIYIGAMFLGKFLLFNSMGLLNLFYDFQ</sequence>
<dbReference type="EMBL" id="CP066744">
    <property type="protein sequence ID" value="QQK08987.1"/>
    <property type="molecule type" value="Genomic_DNA"/>
</dbReference>
<accession>A0AC61MTV4</accession>
<organism evidence="1 2">
    <name type="scientific">Miniphocaeibacter halophilus</name>
    <dbReference type="NCBI Taxonomy" id="2931922"/>
    <lineage>
        <taxon>Bacteria</taxon>
        <taxon>Bacillati</taxon>
        <taxon>Bacillota</taxon>
        <taxon>Tissierellia</taxon>
        <taxon>Tissierellales</taxon>
        <taxon>Peptoniphilaceae</taxon>
        <taxon>Miniphocaeibacter</taxon>
    </lineage>
</organism>
<protein>
    <submittedName>
        <fullName evidence="1">VanZ family protein</fullName>
    </submittedName>
</protein>